<evidence type="ECO:0000313" key="2">
    <source>
        <dbReference type="EMBL" id="HJF17867.1"/>
    </source>
</evidence>
<name>A0A921FV26_9BIFI</name>
<accession>A0A921FV26</accession>
<proteinExistence type="predicted"/>
<dbReference type="Pfam" id="PF13460">
    <property type="entry name" value="NAD_binding_10"/>
    <property type="match status" value="1"/>
</dbReference>
<comment type="caution">
    <text evidence="2">The sequence shown here is derived from an EMBL/GenBank/DDBJ whole genome shotgun (WGS) entry which is preliminary data.</text>
</comment>
<dbReference type="InterPro" id="IPR016040">
    <property type="entry name" value="NAD(P)-bd_dom"/>
</dbReference>
<dbReference type="SUPFAM" id="SSF51735">
    <property type="entry name" value="NAD(P)-binding Rossmann-fold domains"/>
    <property type="match status" value="1"/>
</dbReference>
<reference evidence="2" key="1">
    <citation type="journal article" date="2021" name="PeerJ">
        <title>Extensive microbial diversity within the chicken gut microbiome revealed by metagenomics and culture.</title>
        <authorList>
            <person name="Gilroy R."/>
            <person name="Ravi A."/>
            <person name="Getino M."/>
            <person name="Pursley I."/>
            <person name="Horton D.L."/>
            <person name="Alikhan N.F."/>
            <person name="Baker D."/>
            <person name="Gharbi K."/>
            <person name="Hall N."/>
            <person name="Watson M."/>
            <person name="Adriaenssens E.M."/>
            <person name="Foster-Nyarko E."/>
            <person name="Jarju S."/>
            <person name="Secka A."/>
            <person name="Antonio M."/>
            <person name="Oren A."/>
            <person name="Chaudhuri R.R."/>
            <person name="La Ragione R."/>
            <person name="Hildebrand F."/>
            <person name="Pallen M.J."/>
        </authorList>
    </citation>
    <scope>NUCLEOTIDE SEQUENCE</scope>
    <source>
        <strain evidence="2">578</strain>
    </source>
</reference>
<evidence type="ECO:0000313" key="3">
    <source>
        <dbReference type="Proteomes" id="UP000715651"/>
    </source>
</evidence>
<gene>
    <name evidence="2" type="ORF">K8U78_01665</name>
</gene>
<dbReference type="InterPro" id="IPR036291">
    <property type="entry name" value="NAD(P)-bd_dom_sf"/>
</dbReference>
<dbReference type="Gene3D" id="3.40.50.720">
    <property type="entry name" value="NAD(P)-binding Rossmann-like Domain"/>
    <property type="match status" value="1"/>
</dbReference>
<dbReference type="PANTHER" id="PTHR47129:SF1">
    <property type="entry name" value="NMRA-LIKE DOMAIN-CONTAINING PROTEIN"/>
    <property type="match status" value="1"/>
</dbReference>
<sequence length="288" mass="31269">MKYSVTAATGRLGSKVVDNLVKLVGNENVIAIARNKEKAEKMLPSSVEIRTADYTNKNQLVAAFQGVDRVLFISSQPGQEVSRAQQHTTVVEALREAHVAFVVYTSFPNAPHATCALADDHKLTEKLLDESGLAHSVVRNNWYLENDLSFLQAGLSGATSYWANGRTGWALEEEYAEGAARVLIADNPQPVYEFGGELRTYAQLGEELNKALREHGKPSAQVEQISRADYEAQLMKVAGVDAATAAVFASFQEPANSGSLDVASRDLPEVLGHELTPMPEAITQLLSL</sequence>
<evidence type="ECO:0000259" key="1">
    <source>
        <dbReference type="Pfam" id="PF13460"/>
    </source>
</evidence>
<organism evidence="2 3">
    <name type="scientific">Aeriscardovia aeriphila</name>
    <dbReference type="NCBI Taxonomy" id="218139"/>
    <lineage>
        <taxon>Bacteria</taxon>
        <taxon>Bacillati</taxon>
        <taxon>Actinomycetota</taxon>
        <taxon>Actinomycetes</taxon>
        <taxon>Bifidobacteriales</taxon>
        <taxon>Bifidobacteriaceae</taxon>
        <taxon>Aeriscardovia</taxon>
    </lineage>
</organism>
<dbReference type="Proteomes" id="UP000715651">
    <property type="component" value="Unassembled WGS sequence"/>
</dbReference>
<dbReference type="AlphaFoldDB" id="A0A921FV26"/>
<dbReference type="EMBL" id="DYWK01000003">
    <property type="protein sequence ID" value="HJF17867.1"/>
    <property type="molecule type" value="Genomic_DNA"/>
</dbReference>
<dbReference type="InterPro" id="IPR052718">
    <property type="entry name" value="NmrA-type_oxidoreductase"/>
</dbReference>
<dbReference type="PANTHER" id="PTHR47129">
    <property type="entry name" value="QUINONE OXIDOREDUCTASE 2"/>
    <property type="match status" value="1"/>
</dbReference>
<reference evidence="2" key="2">
    <citation type="submission" date="2021-09" db="EMBL/GenBank/DDBJ databases">
        <authorList>
            <person name="Gilroy R."/>
        </authorList>
    </citation>
    <scope>NUCLEOTIDE SEQUENCE</scope>
    <source>
        <strain evidence="2">578</strain>
    </source>
</reference>
<dbReference type="Gene3D" id="3.90.25.10">
    <property type="entry name" value="UDP-galactose 4-epimerase, domain 1"/>
    <property type="match status" value="1"/>
</dbReference>
<protein>
    <submittedName>
        <fullName evidence="2">NAD(P)H-binding protein</fullName>
    </submittedName>
</protein>
<feature type="domain" description="NAD(P)-binding" evidence="1">
    <location>
        <begin position="8"/>
        <end position="147"/>
    </location>
</feature>